<dbReference type="Proteomes" id="UP000198372">
    <property type="component" value="Unassembled WGS sequence"/>
</dbReference>
<dbReference type="Gene3D" id="1.10.8.10">
    <property type="entry name" value="DNA helicase RuvA subunit, C-terminal domain"/>
    <property type="match status" value="1"/>
</dbReference>
<dbReference type="InterPro" id="IPR009060">
    <property type="entry name" value="UBA-like_sf"/>
</dbReference>
<dbReference type="CDD" id="cd01770">
    <property type="entry name" value="UBX_UBXN2"/>
    <property type="match status" value="1"/>
</dbReference>
<gene>
    <name evidence="5" type="ORF">BQ2448_267</name>
</gene>
<keyword evidence="6" id="KW-1185">Reference proteome</keyword>
<dbReference type="Gene3D" id="3.10.20.90">
    <property type="entry name" value="Phosphatidylinositol 3-kinase Catalytic Subunit, Chain A, domain 1"/>
    <property type="match status" value="1"/>
</dbReference>
<dbReference type="InterPro" id="IPR012989">
    <property type="entry name" value="SEP_domain"/>
</dbReference>
<dbReference type="SUPFAM" id="SSF46934">
    <property type="entry name" value="UBA-like"/>
    <property type="match status" value="1"/>
</dbReference>
<dbReference type="FunFam" id="3.30.420.210:FF:000002">
    <property type="entry name" value="UBX domain-containing protein 1"/>
    <property type="match status" value="1"/>
</dbReference>
<name>A0A238FAN5_9BASI</name>
<dbReference type="PROSITE" id="PS51399">
    <property type="entry name" value="SEP"/>
    <property type="match status" value="1"/>
</dbReference>
<accession>A0A238FAN5</accession>
<dbReference type="CDD" id="cd14348">
    <property type="entry name" value="UBA_p47"/>
    <property type="match status" value="1"/>
</dbReference>
<dbReference type="GO" id="GO:0005634">
    <property type="term" value="C:nucleus"/>
    <property type="evidence" value="ECO:0007669"/>
    <property type="project" value="TreeGrafter"/>
</dbReference>
<reference evidence="6" key="1">
    <citation type="submission" date="2016-09" db="EMBL/GenBank/DDBJ databases">
        <authorList>
            <person name="Jeantristanb JTB J.-T."/>
            <person name="Ricardo R."/>
        </authorList>
    </citation>
    <scope>NUCLEOTIDE SEQUENCE [LARGE SCALE GENOMIC DNA]</scope>
</reference>
<feature type="compositionally biased region" description="Low complexity" evidence="2">
    <location>
        <begin position="122"/>
        <end position="143"/>
    </location>
</feature>
<evidence type="ECO:0000313" key="5">
    <source>
        <dbReference type="EMBL" id="SCV68146.1"/>
    </source>
</evidence>
<dbReference type="SMART" id="SM00166">
    <property type="entry name" value="UBX"/>
    <property type="match status" value="1"/>
</dbReference>
<dbReference type="InterPro" id="IPR036241">
    <property type="entry name" value="NSFL1C_SEP_dom_sf"/>
</dbReference>
<dbReference type="GO" id="GO:0005829">
    <property type="term" value="C:cytosol"/>
    <property type="evidence" value="ECO:0007669"/>
    <property type="project" value="TreeGrafter"/>
</dbReference>
<dbReference type="Pfam" id="PF14555">
    <property type="entry name" value="UBA_4"/>
    <property type="match status" value="1"/>
</dbReference>
<feature type="region of interest" description="Disordered" evidence="2">
    <location>
        <begin position="80"/>
        <end position="218"/>
    </location>
</feature>
<proteinExistence type="predicted"/>
<evidence type="ECO:0000259" key="4">
    <source>
        <dbReference type="PROSITE" id="PS51399"/>
    </source>
</evidence>
<dbReference type="GO" id="GO:0061025">
    <property type="term" value="P:membrane fusion"/>
    <property type="evidence" value="ECO:0007669"/>
    <property type="project" value="TreeGrafter"/>
</dbReference>
<keyword evidence="1" id="KW-0833">Ubl conjugation pathway</keyword>
<feature type="compositionally biased region" description="Low complexity" evidence="2">
    <location>
        <begin position="379"/>
        <end position="406"/>
    </location>
</feature>
<dbReference type="InterPro" id="IPR029071">
    <property type="entry name" value="Ubiquitin-like_domsf"/>
</dbReference>
<dbReference type="PANTHER" id="PTHR23333:SF20">
    <property type="entry name" value="NSFL1 COFACTOR P47"/>
    <property type="match status" value="1"/>
</dbReference>
<dbReference type="InterPro" id="IPR001012">
    <property type="entry name" value="UBX_dom"/>
</dbReference>
<organism evidence="5 6">
    <name type="scientific">Microbotryum intermedium</name>
    <dbReference type="NCBI Taxonomy" id="269621"/>
    <lineage>
        <taxon>Eukaryota</taxon>
        <taxon>Fungi</taxon>
        <taxon>Dikarya</taxon>
        <taxon>Basidiomycota</taxon>
        <taxon>Pucciniomycotina</taxon>
        <taxon>Microbotryomycetes</taxon>
        <taxon>Microbotryales</taxon>
        <taxon>Microbotryaceae</taxon>
        <taxon>Microbotryum</taxon>
    </lineage>
</organism>
<dbReference type="Gene3D" id="3.30.420.210">
    <property type="entry name" value="SEP domain"/>
    <property type="match status" value="1"/>
</dbReference>
<feature type="domain" description="SEP" evidence="4">
    <location>
        <begin position="293"/>
        <end position="358"/>
    </location>
</feature>
<evidence type="ECO:0000256" key="1">
    <source>
        <dbReference type="ARBA" id="ARBA00022786"/>
    </source>
</evidence>
<dbReference type="OrthoDB" id="25887at2759"/>
<dbReference type="GO" id="GO:0043130">
    <property type="term" value="F:ubiquitin binding"/>
    <property type="evidence" value="ECO:0007669"/>
    <property type="project" value="TreeGrafter"/>
</dbReference>
<dbReference type="FunFam" id="3.10.20.90:FF:000179">
    <property type="entry name" value="Plant UBX domain-containing protein 4"/>
    <property type="match status" value="1"/>
</dbReference>
<dbReference type="SUPFAM" id="SSF54236">
    <property type="entry name" value="Ubiquitin-like"/>
    <property type="match status" value="1"/>
</dbReference>
<dbReference type="Pfam" id="PF08059">
    <property type="entry name" value="SEP"/>
    <property type="match status" value="1"/>
</dbReference>
<dbReference type="PROSITE" id="PS50033">
    <property type="entry name" value="UBX"/>
    <property type="match status" value="1"/>
</dbReference>
<feature type="region of interest" description="Disordered" evidence="2">
    <location>
        <begin position="354"/>
        <end position="416"/>
    </location>
</feature>
<protein>
    <submittedName>
        <fullName evidence="5">BQ2448_267 protein</fullName>
    </submittedName>
</protein>
<dbReference type="SMART" id="SM00553">
    <property type="entry name" value="SEP"/>
    <property type="match status" value="1"/>
</dbReference>
<dbReference type="STRING" id="269621.A0A238FAN5"/>
<evidence type="ECO:0000313" key="6">
    <source>
        <dbReference type="Proteomes" id="UP000198372"/>
    </source>
</evidence>
<feature type="domain" description="UBX" evidence="3">
    <location>
        <begin position="411"/>
        <end position="488"/>
    </location>
</feature>
<feature type="compositionally biased region" description="Low complexity" evidence="2">
    <location>
        <begin position="80"/>
        <end position="98"/>
    </location>
</feature>
<sequence length="490" mass="51190">MSGADDQQLGQFVSITGADPTRARFFLDSANGDLQVAMANYFEHAGDDSRGNGIDIGDDDHDEHDANLLHTASILAATRTAAPTAASSSPQNSSSSSPGLARGAHTLSGEPAPPLPAGWGASSGSTSSTRSSTPSNPIRSSSGPRVTGFRDLASAGRRPNNSISSHGGSGPRIGRIGQSNDDDEHDRSGGNDPQEFFAGGGKSGLSVENPNANRGKFEGTIKGIFEKAIEGAKRAAGRREAPQGVSPTNSRGVFTGAAHTLGSEEVASSFVPDPASAKKGDDDDDDSEGEQEVAIRNLTFWKDGFSIEDGDLMRYDDPANAEVLKAINAGRAPLSLLNVRHDQPVELRVARRMSEDWARQPPPPEGPFAGSGHRLGSEAPAFAATPTSTSHQPASAASTTISTSSTFEVDPSQPTTTLQIRLRSGERMVARFNHTHTVGDIRAYINASYPGQAAASYSLQTTFPSRDLTDDSSTIKDAGLLGSVVVQRGL</sequence>
<dbReference type="GO" id="GO:0007030">
    <property type="term" value="P:Golgi organization"/>
    <property type="evidence" value="ECO:0007669"/>
    <property type="project" value="TreeGrafter"/>
</dbReference>
<evidence type="ECO:0000256" key="2">
    <source>
        <dbReference type="SAM" id="MobiDB-lite"/>
    </source>
</evidence>
<dbReference type="SUPFAM" id="SSF102848">
    <property type="entry name" value="NSFL1 (p97 ATPase) cofactor p47, SEP domain"/>
    <property type="match status" value="1"/>
</dbReference>
<dbReference type="PANTHER" id="PTHR23333">
    <property type="entry name" value="UBX DOMAIN CONTAINING PROTEIN"/>
    <property type="match status" value="1"/>
</dbReference>
<dbReference type="Pfam" id="PF00789">
    <property type="entry name" value="UBX"/>
    <property type="match status" value="1"/>
</dbReference>
<dbReference type="AlphaFoldDB" id="A0A238FAN5"/>
<dbReference type="EMBL" id="FMSP01000003">
    <property type="protein sequence ID" value="SCV68146.1"/>
    <property type="molecule type" value="Genomic_DNA"/>
</dbReference>
<dbReference type="GO" id="GO:0000045">
    <property type="term" value="P:autophagosome assembly"/>
    <property type="evidence" value="ECO:0007669"/>
    <property type="project" value="TreeGrafter"/>
</dbReference>
<feature type="region of interest" description="Disordered" evidence="2">
    <location>
        <begin position="233"/>
        <end position="290"/>
    </location>
</feature>
<dbReference type="GO" id="GO:0043161">
    <property type="term" value="P:proteasome-mediated ubiquitin-dependent protein catabolic process"/>
    <property type="evidence" value="ECO:0007669"/>
    <property type="project" value="TreeGrafter"/>
</dbReference>
<evidence type="ECO:0000259" key="3">
    <source>
        <dbReference type="PROSITE" id="PS50033"/>
    </source>
</evidence>
<dbReference type="GO" id="GO:0031468">
    <property type="term" value="P:nuclear membrane reassembly"/>
    <property type="evidence" value="ECO:0007669"/>
    <property type="project" value="TreeGrafter"/>
</dbReference>